<dbReference type="PANTHER" id="PTHR44899:SF3">
    <property type="entry name" value="SERINE_THREONINE-PROTEIN KINASE NEK1"/>
    <property type="match status" value="1"/>
</dbReference>
<dbReference type="Proteomes" id="UP000265100">
    <property type="component" value="Chromosome 2"/>
</dbReference>
<evidence type="ECO:0000313" key="13">
    <source>
        <dbReference type="Proteomes" id="UP000265100"/>
    </source>
</evidence>
<evidence type="ECO:0000256" key="4">
    <source>
        <dbReference type="ARBA" id="ARBA00022679"/>
    </source>
</evidence>
<dbReference type="PANTHER" id="PTHR44899">
    <property type="entry name" value="CAMK FAMILY PROTEIN KINASE"/>
    <property type="match status" value="1"/>
</dbReference>
<evidence type="ECO:0000256" key="1">
    <source>
        <dbReference type="ARBA" id="ARBA00010886"/>
    </source>
</evidence>
<evidence type="ECO:0000256" key="7">
    <source>
        <dbReference type="ARBA" id="ARBA00022840"/>
    </source>
</evidence>
<dbReference type="AlphaFoldDB" id="A0A3P8NEC2"/>
<dbReference type="CDD" id="cd08215">
    <property type="entry name" value="STKc_Nek"/>
    <property type="match status" value="1"/>
</dbReference>
<reference evidence="12" key="1">
    <citation type="submission" date="2018-05" db="EMBL/GenBank/DDBJ databases">
        <authorList>
            <person name="Datahose"/>
        </authorList>
    </citation>
    <scope>NUCLEOTIDE SEQUENCE</scope>
</reference>
<dbReference type="InterPro" id="IPR008271">
    <property type="entry name" value="Ser/Thr_kinase_AS"/>
</dbReference>
<dbReference type="GeneTree" id="ENSGT00940000165959"/>
<evidence type="ECO:0000256" key="2">
    <source>
        <dbReference type="ARBA" id="ARBA00012513"/>
    </source>
</evidence>
<dbReference type="PROSITE" id="PS50011">
    <property type="entry name" value="PROTEIN_KINASE_DOM"/>
    <property type="match status" value="1"/>
</dbReference>
<keyword evidence="3" id="KW-0723">Serine/threonine-protein kinase</keyword>
<dbReference type="Pfam" id="PF00069">
    <property type="entry name" value="Pkinase"/>
    <property type="match status" value="1"/>
</dbReference>
<dbReference type="OrthoDB" id="248923at2759"/>
<dbReference type="EC" id="2.7.11.1" evidence="2"/>
<reference evidence="12" key="3">
    <citation type="submission" date="2025-09" db="UniProtKB">
        <authorList>
            <consortium name="Ensembl"/>
        </authorList>
    </citation>
    <scope>IDENTIFICATION</scope>
</reference>
<feature type="region of interest" description="Disordered" evidence="10">
    <location>
        <begin position="348"/>
        <end position="403"/>
    </location>
</feature>
<dbReference type="Gene3D" id="1.10.510.10">
    <property type="entry name" value="Transferase(Phosphotransferase) domain 1"/>
    <property type="match status" value="1"/>
</dbReference>
<dbReference type="PROSITE" id="PS00108">
    <property type="entry name" value="PROTEIN_KINASE_ST"/>
    <property type="match status" value="1"/>
</dbReference>
<dbReference type="InterPro" id="IPR011009">
    <property type="entry name" value="Kinase-like_dom_sf"/>
</dbReference>
<keyword evidence="13" id="KW-1185">Reference proteome</keyword>
<dbReference type="InterPro" id="IPR000719">
    <property type="entry name" value="Prot_kinase_dom"/>
</dbReference>
<evidence type="ECO:0000313" key="12">
    <source>
        <dbReference type="Ensembl" id="ENSACLP00000003089.2"/>
    </source>
</evidence>
<dbReference type="OMA" id="KAEIYRP"/>
<dbReference type="GO" id="GO:0004674">
    <property type="term" value="F:protein serine/threonine kinase activity"/>
    <property type="evidence" value="ECO:0007669"/>
    <property type="project" value="UniProtKB-KW"/>
</dbReference>
<keyword evidence="4" id="KW-0808">Transferase</keyword>
<comment type="catalytic activity">
    <reaction evidence="8">
        <text>L-threonyl-[protein] + ATP = O-phospho-L-threonyl-[protein] + ADP + H(+)</text>
        <dbReference type="Rhea" id="RHEA:46608"/>
        <dbReference type="Rhea" id="RHEA-COMP:11060"/>
        <dbReference type="Rhea" id="RHEA-COMP:11605"/>
        <dbReference type="ChEBI" id="CHEBI:15378"/>
        <dbReference type="ChEBI" id="CHEBI:30013"/>
        <dbReference type="ChEBI" id="CHEBI:30616"/>
        <dbReference type="ChEBI" id="CHEBI:61977"/>
        <dbReference type="ChEBI" id="CHEBI:456216"/>
        <dbReference type="EC" id="2.7.11.1"/>
    </reaction>
</comment>
<feature type="compositionally biased region" description="Polar residues" evidence="10">
    <location>
        <begin position="476"/>
        <end position="491"/>
    </location>
</feature>
<sequence>MRNNSYRSNTCYVVISMRINLRREPKLFFFFRHSLKYERVLRLGSGGAADVFLMRHVERKCLYAVKRIKAETTRRAKTQRAILHEAEIIKRLVHPHVVKCSEAFVNSDDGFVYIVMSYCDGGTLDDRVKERKPGEFFTEHTVMGWFVQVAMAVNYIHTAKILHRDIKPSNVLLTKQGVVKLGDFGISRIMTNTADMASTCVGTPSYLSPELCQDIPYSCKSDIWALGCLLYELCALRPAFAATNLLSLFNKITKGEYHPVPDLFSDSISSLIQSMLNLNPDNRPSAACILSSAYVRDHLQSIKDTQTDCSTPVAHINVEFRKEDINTTLQPCFASQSYSWEEKEQSMDVSFSSADVEEEDEQNQSHYPEDFDDDGSLSSLEGQSKQSGLAMRSNSADLSKKTPSKRVCTILREKAHDPKHTASSVKHGGGSVMALTHVAAGGIGSQGFIDAVTANGSSRMNCRCSNQTKAKCKSNPRVQSPDFNSVEQLFS</sequence>
<dbReference type="SUPFAM" id="SSF56112">
    <property type="entry name" value="Protein kinase-like (PK-like)"/>
    <property type="match status" value="1"/>
</dbReference>
<evidence type="ECO:0000256" key="8">
    <source>
        <dbReference type="ARBA" id="ARBA00047899"/>
    </source>
</evidence>
<dbReference type="FunFam" id="1.10.510.10:FF:000571">
    <property type="entry name" value="Maternal embryonic leucine zipper kinase"/>
    <property type="match status" value="1"/>
</dbReference>
<feature type="domain" description="Protein kinase" evidence="11">
    <location>
        <begin position="37"/>
        <end position="295"/>
    </location>
</feature>
<name>A0A3P8NEC2_ASTCA</name>
<accession>A0A3P8NEC2</accession>
<dbReference type="InterPro" id="IPR051131">
    <property type="entry name" value="NEK_Ser/Thr_kinase_NIMA"/>
</dbReference>
<keyword evidence="6" id="KW-0418">Kinase</keyword>
<protein>
    <recommendedName>
        <fullName evidence="2">non-specific serine/threonine protein kinase</fullName>
        <ecNumber evidence="2">2.7.11.1</ecNumber>
    </recommendedName>
</protein>
<proteinExistence type="inferred from homology"/>
<reference evidence="12" key="2">
    <citation type="submission" date="2025-08" db="UniProtKB">
        <authorList>
            <consortium name="Ensembl"/>
        </authorList>
    </citation>
    <scope>IDENTIFICATION</scope>
</reference>
<feature type="region of interest" description="Disordered" evidence="10">
    <location>
        <begin position="467"/>
        <end position="491"/>
    </location>
</feature>
<evidence type="ECO:0000259" key="11">
    <source>
        <dbReference type="PROSITE" id="PS50011"/>
    </source>
</evidence>
<keyword evidence="5" id="KW-0547">Nucleotide-binding</keyword>
<comment type="catalytic activity">
    <reaction evidence="9">
        <text>L-seryl-[protein] + ATP = O-phospho-L-seryl-[protein] + ADP + H(+)</text>
        <dbReference type="Rhea" id="RHEA:17989"/>
        <dbReference type="Rhea" id="RHEA-COMP:9863"/>
        <dbReference type="Rhea" id="RHEA-COMP:11604"/>
        <dbReference type="ChEBI" id="CHEBI:15378"/>
        <dbReference type="ChEBI" id="CHEBI:29999"/>
        <dbReference type="ChEBI" id="CHEBI:30616"/>
        <dbReference type="ChEBI" id="CHEBI:83421"/>
        <dbReference type="ChEBI" id="CHEBI:456216"/>
        <dbReference type="EC" id="2.7.11.1"/>
    </reaction>
</comment>
<evidence type="ECO:0000256" key="10">
    <source>
        <dbReference type="SAM" id="MobiDB-lite"/>
    </source>
</evidence>
<dbReference type="STRING" id="8154.ENSACLP00000003089"/>
<feature type="compositionally biased region" description="Polar residues" evidence="10">
    <location>
        <begin position="376"/>
        <end position="397"/>
    </location>
</feature>
<dbReference type="SMART" id="SM00220">
    <property type="entry name" value="S_TKc"/>
    <property type="match status" value="1"/>
</dbReference>
<evidence type="ECO:0000256" key="6">
    <source>
        <dbReference type="ARBA" id="ARBA00022777"/>
    </source>
</evidence>
<evidence type="ECO:0000256" key="9">
    <source>
        <dbReference type="ARBA" id="ARBA00048679"/>
    </source>
</evidence>
<evidence type="ECO:0000256" key="5">
    <source>
        <dbReference type="ARBA" id="ARBA00022741"/>
    </source>
</evidence>
<comment type="similarity">
    <text evidence="1">Belongs to the protein kinase superfamily. NEK Ser/Thr protein kinase family. NIMA subfamily.</text>
</comment>
<dbReference type="Bgee" id="ENSACLG00000002128">
    <property type="expression patterns" value="Expressed in testis"/>
</dbReference>
<dbReference type="GO" id="GO:0005524">
    <property type="term" value="F:ATP binding"/>
    <property type="evidence" value="ECO:0007669"/>
    <property type="project" value="UniProtKB-KW"/>
</dbReference>
<evidence type="ECO:0000256" key="3">
    <source>
        <dbReference type="ARBA" id="ARBA00022527"/>
    </source>
</evidence>
<organism evidence="12 13">
    <name type="scientific">Astatotilapia calliptera</name>
    <name type="common">Eastern happy</name>
    <name type="synonym">Chromis callipterus</name>
    <dbReference type="NCBI Taxonomy" id="8154"/>
    <lineage>
        <taxon>Eukaryota</taxon>
        <taxon>Metazoa</taxon>
        <taxon>Chordata</taxon>
        <taxon>Craniata</taxon>
        <taxon>Vertebrata</taxon>
        <taxon>Euteleostomi</taxon>
        <taxon>Actinopterygii</taxon>
        <taxon>Neopterygii</taxon>
        <taxon>Teleostei</taxon>
        <taxon>Neoteleostei</taxon>
        <taxon>Acanthomorphata</taxon>
        <taxon>Ovalentaria</taxon>
        <taxon>Cichlomorphae</taxon>
        <taxon>Cichliformes</taxon>
        <taxon>Cichlidae</taxon>
        <taxon>African cichlids</taxon>
        <taxon>Pseudocrenilabrinae</taxon>
        <taxon>Haplochromini</taxon>
        <taxon>Astatotilapia</taxon>
    </lineage>
</organism>
<keyword evidence="7" id="KW-0067">ATP-binding</keyword>
<dbReference type="Ensembl" id="ENSACLT00000003161.2">
    <property type="protein sequence ID" value="ENSACLP00000003089.2"/>
    <property type="gene ID" value="ENSACLG00000002128.2"/>
</dbReference>